<accession>A0A832N5Y0</accession>
<proteinExistence type="predicted"/>
<comment type="caution">
    <text evidence="1">The sequence shown here is derived from an EMBL/GenBank/DDBJ whole genome shotgun (WGS) entry which is preliminary data.</text>
</comment>
<gene>
    <name evidence="1" type="ORF">ENJ65_01180</name>
</gene>
<protein>
    <submittedName>
        <fullName evidence="1">Uncharacterized protein</fullName>
    </submittedName>
</protein>
<dbReference type="AlphaFoldDB" id="A0A832N5Y0"/>
<organism evidence="1">
    <name type="scientific">Candidatus Tenderia electrophaga</name>
    <dbReference type="NCBI Taxonomy" id="1748243"/>
    <lineage>
        <taxon>Bacteria</taxon>
        <taxon>Pseudomonadati</taxon>
        <taxon>Pseudomonadota</taxon>
        <taxon>Gammaproteobacteria</taxon>
        <taxon>Candidatus Tenderiales</taxon>
        <taxon>Candidatus Tenderiaceae</taxon>
        <taxon>Candidatus Tenderia</taxon>
    </lineage>
</organism>
<reference evidence="1" key="1">
    <citation type="journal article" date="2020" name="mSystems">
        <title>Genome- and Community-Level Interaction Insights into Carbon Utilization and Element Cycling Functions of Hydrothermarchaeota in Hydrothermal Sediment.</title>
        <authorList>
            <person name="Zhou Z."/>
            <person name="Liu Y."/>
            <person name="Xu W."/>
            <person name="Pan J."/>
            <person name="Luo Z.H."/>
            <person name="Li M."/>
        </authorList>
    </citation>
    <scope>NUCLEOTIDE SEQUENCE [LARGE SCALE GENOMIC DNA]</scope>
    <source>
        <strain evidence="1">HyVt-505</strain>
    </source>
</reference>
<dbReference type="Proteomes" id="UP000885832">
    <property type="component" value="Unassembled WGS sequence"/>
</dbReference>
<name>A0A832N5Y0_9GAMM</name>
<evidence type="ECO:0000313" key="1">
    <source>
        <dbReference type="EMBL" id="HHJ80226.1"/>
    </source>
</evidence>
<dbReference type="EMBL" id="DRNF01000079">
    <property type="protein sequence ID" value="HHJ80226.1"/>
    <property type="molecule type" value="Genomic_DNA"/>
</dbReference>
<sequence length="66" mass="7325">MVVYLRLFKIAMLVANLGLKKWAGQPTKGMGWRLKTKPTAVFLGWEENSGEAALLCGSKITINEFP</sequence>